<feature type="transmembrane region" description="Helical" evidence="1">
    <location>
        <begin position="100"/>
        <end position="124"/>
    </location>
</feature>
<feature type="transmembrane region" description="Helical" evidence="1">
    <location>
        <begin position="7"/>
        <end position="25"/>
    </location>
</feature>
<proteinExistence type="predicted"/>
<dbReference type="Proteomes" id="UP000199532">
    <property type="component" value="Unassembled WGS sequence"/>
</dbReference>
<dbReference type="AlphaFoldDB" id="A0A1H6U4A9"/>
<gene>
    <name evidence="3" type="ORF">SAMN04487995_2389</name>
</gene>
<evidence type="ECO:0000256" key="1">
    <source>
        <dbReference type="SAM" id="Phobius"/>
    </source>
</evidence>
<dbReference type="Pfam" id="PF05569">
    <property type="entry name" value="Peptidase_M56"/>
    <property type="match status" value="1"/>
</dbReference>
<dbReference type="CDD" id="cd07341">
    <property type="entry name" value="M56_BlaR1_MecR1_like"/>
    <property type="match status" value="1"/>
</dbReference>
<dbReference type="InterPro" id="IPR052173">
    <property type="entry name" value="Beta-lactam_resp_regulator"/>
</dbReference>
<dbReference type="EMBL" id="FNXY01000003">
    <property type="protein sequence ID" value="SEI82762.1"/>
    <property type="molecule type" value="Genomic_DNA"/>
</dbReference>
<dbReference type="PANTHER" id="PTHR34978">
    <property type="entry name" value="POSSIBLE SENSOR-TRANSDUCER PROTEIN BLAR"/>
    <property type="match status" value="1"/>
</dbReference>
<evidence type="ECO:0000313" key="4">
    <source>
        <dbReference type="Proteomes" id="UP000199532"/>
    </source>
</evidence>
<dbReference type="STRING" id="408657.SAMN04487995_2389"/>
<name>A0A1H6U4A9_9BACT</name>
<accession>A0A1H6U4A9</accession>
<reference evidence="3 4" key="1">
    <citation type="submission" date="2016-10" db="EMBL/GenBank/DDBJ databases">
        <authorList>
            <person name="de Groot N.N."/>
        </authorList>
    </citation>
    <scope>NUCLEOTIDE SEQUENCE [LARGE SCALE GENOMIC DNA]</scope>
    <source>
        <strain evidence="3 4">DSM 19938</strain>
    </source>
</reference>
<dbReference type="InterPro" id="IPR008756">
    <property type="entry name" value="Peptidase_M56"/>
</dbReference>
<keyword evidence="1" id="KW-1133">Transmembrane helix</keyword>
<keyword evidence="1" id="KW-0472">Membrane</keyword>
<dbReference type="OrthoDB" id="1522859at2"/>
<evidence type="ECO:0000259" key="2">
    <source>
        <dbReference type="Pfam" id="PF05569"/>
    </source>
</evidence>
<dbReference type="RefSeq" id="WP_090335357.1">
    <property type="nucleotide sequence ID" value="NZ_FNXY01000003.1"/>
</dbReference>
<keyword evidence="4" id="KW-1185">Reference proteome</keyword>
<organism evidence="3 4">
    <name type="scientific">Dyadobacter koreensis</name>
    <dbReference type="NCBI Taxonomy" id="408657"/>
    <lineage>
        <taxon>Bacteria</taxon>
        <taxon>Pseudomonadati</taxon>
        <taxon>Bacteroidota</taxon>
        <taxon>Cytophagia</taxon>
        <taxon>Cytophagales</taxon>
        <taxon>Spirosomataceae</taxon>
        <taxon>Dyadobacter</taxon>
    </lineage>
</organism>
<feature type="domain" description="Peptidase M56" evidence="2">
    <location>
        <begin position="32"/>
        <end position="264"/>
    </location>
</feature>
<sequence length="650" mass="75555">MSPWIDYLLKLSVSLSAVALFYYFILRPYTFYNWNRWYLLIYSMLSFFLPCIDITTTIQKRDFMPPQLVSSIPVVNASGLQNILPVKMGNADSRFSLTNLVLMTVLAGVLVMLIRLILHFAAYLKIKNKAELLSTEEGVNIYKIKNDALPFSFGNSVFINPDLHSEEDLRKIILHEYIHVKERHSIDNIWFEILCALNWYNPFAWLIRYSVRQNLEYIADRTVLKNGVDPKQYQYLLLKVSGVPEFRIANQFNFSSLKQRIMMMNKAKTAKIHLIRFLFVIPVLLFVLFTFRKEIASLEAVKQLTGIKESVFTYNTKGKNKRIAGLMLDGETGEAIANYPIDLYTKIPGRKGLSEKYITTLKTDNAGFYFYEDTLNPENQDFTMYRLSSGDEIFKELYQSSTNVSFEQDFLNYFYAVTFTGKRGTNITVKSYNLKMSNLTEGANGSEVFSEISAQLSDIRHDYNLIAGFRNHYPYLIPEKIITEFGDAYFDQKKEMIGYVSQMEFYLDGKKVGFENINEVFSKIPVQVKNIRTEGESKYHSPFSAEKIRHYYFTYPYSMAPPAKTLLSSNNIEWKSINDFDLSKLENEAYFLDGFRQANGMGSNMKPDKQDIRTVALFKGDLAKYYDKQADKVWWIETRPAEQVFERPMF</sequence>
<feature type="transmembrane region" description="Helical" evidence="1">
    <location>
        <begin position="272"/>
        <end position="291"/>
    </location>
</feature>
<dbReference type="PANTHER" id="PTHR34978:SF3">
    <property type="entry name" value="SLR0241 PROTEIN"/>
    <property type="match status" value="1"/>
</dbReference>
<keyword evidence="1" id="KW-0812">Transmembrane</keyword>
<feature type="transmembrane region" description="Helical" evidence="1">
    <location>
        <begin position="37"/>
        <end position="56"/>
    </location>
</feature>
<evidence type="ECO:0000313" key="3">
    <source>
        <dbReference type="EMBL" id="SEI82762.1"/>
    </source>
</evidence>
<protein>
    <submittedName>
        <fullName evidence="3">Signal transducer regulating beta-lactamase production, contains metallopeptidase domain</fullName>
    </submittedName>
</protein>